<feature type="transmembrane region" description="Helical" evidence="6">
    <location>
        <begin position="12"/>
        <end position="34"/>
    </location>
</feature>
<comment type="subcellular location">
    <subcellularLocation>
        <location evidence="1">Cell membrane</location>
        <topology evidence="1">Multi-pass membrane protein</topology>
    </subcellularLocation>
</comment>
<dbReference type="GeneID" id="55585183"/>
<feature type="transmembrane region" description="Helical" evidence="6">
    <location>
        <begin position="46"/>
        <end position="73"/>
    </location>
</feature>
<keyword evidence="5 6" id="KW-0472">Membrane</keyword>
<keyword evidence="8" id="KW-1185">Reference proteome</keyword>
<name>A0A4P2VDP8_9ARCH</name>
<keyword evidence="4 6" id="KW-1133">Transmembrane helix</keyword>
<feature type="transmembrane region" description="Helical" evidence="6">
    <location>
        <begin position="340"/>
        <end position="357"/>
    </location>
</feature>
<dbReference type="Pfam" id="PF01943">
    <property type="entry name" value="Polysacc_synt"/>
    <property type="match status" value="1"/>
</dbReference>
<evidence type="ECO:0000256" key="3">
    <source>
        <dbReference type="ARBA" id="ARBA00022692"/>
    </source>
</evidence>
<feature type="transmembrane region" description="Helical" evidence="6">
    <location>
        <begin position="94"/>
        <end position="117"/>
    </location>
</feature>
<dbReference type="KEGG" id="ccai:NAS2_1369"/>
<keyword evidence="3 6" id="KW-0812">Transmembrane</keyword>
<feature type="transmembrane region" description="Helical" evidence="6">
    <location>
        <begin position="430"/>
        <end position="449"/>
    </location>
</feature>
<evidence type="ECO:0000256" key="4">
    <source>
        <dbReference type="ARBA" id="ARBA00022989"/>
    </source>
</evidence>
<evidence type="ECO:0000313" key="8">
    <source>
        <dbReference type="Proteomes" id="UP000509448"/>
    </source>
</evidence>
<feature type="transmembrane region" description="Helical" evidence="6">
    <location>
        <begin position="220"/>
        <end position="246"/>
    </location>
</feature>
<feature type="transmembrane region" description="Helical" evidence="6">
    <location>
        <begin position="181"/>
        <end position="199"/>
    </location>
</feature>
<dbReference type="AlphaFoldDB" id="A0A4P2VDP8"/>
<dbReference type="InterPro" id="IPR050833">
    <property type="entry name" value="Poly_Biosynth_Transport"/>
</dbReference>
<dbReference type="InterPro" id="IPR002797">
    <property type="entry name" value="Polysacc_synth"/>
</dbReference>
<feature type="transmembrane region" description="Helical" evidence="6">
    <location>
        <begin position="394"/>
        <end position="415"/>
    </location>
</feature>
<evidence type="ECO:0000313" key="7">
    <source>
        <dbReference type="EMBL" id="BBE42756.1"/>
    </source>
</evidence>
<reference evidence="7 8" key="1">
    <citation type="journal article" date="2019" name="ISME J.">
        <title>Isolation and characterization of a thermophilic sulfur- and iron-reducing thaumarchaeote from a terrestrial acidic hot spring.</title>
        <authorList>
            <person name="Kato S."/>
            <person name="Itoh T."/>
            <person name="Yuki M."/>
            <person name="Nagamori M."/>
            <person name="Ohnishi M."/>
            <person name="Uematsu K."/>
            <person name="Suzuki K."/>
            <person name="Takashina T."/>
            <person name="Ohkuma M."/>
        </authorList>
    </citation>
    <scope>NUCLEOTIDE SEQUENCE [LARGE SCALE GENOMIC DNA]</scope>
    <source>
        <strain evidence="7 8">NAS-02</strain>
    </source>
</reference>
<feature type="transmembrane region" description="Helical" evidence="6">
    <location>
        <begin position="455"/>
        <end position="472"/>
    </location>
</feature>
<dbReference type="RefSeq" id="WP_174448957.1">
    <property type="nucleotide sequence ID" value="NZ_AP018732.1"/>
</dbReference>
<keyword evidence="2" id="KW-1003">Cell membrane</keyword>
<proteinExistence type="predicted"/>
<feature type="transmembrane region" description="Helical" evidence="6">
    <location>
        <begin position="258"/>
        <end position="280"/>
    </location>
</feature>
<gene>
    <name evidence="7" type="ORF">NAS2_1369</name>
</gene>
<dbReference type="GO" id="GO:0005886">
    <property type="term" value="C:plasma membrane"/>
    <property type="evidence" value="ECO:0007669"/>
    <property type="project" value="UniProtKB-SubCell"/>
</dbReference>
<dbReference type="PANTHER" id="PTHR30250:SF11">
    <property type="entry name" value="O-ANTIGEN TRANSPORTER-RELATED"/>
    <property type="match status" value="1"/>
</dbReference>
<protein>
    <submittedName>
        <fullName evidence="7">Membrane protein involved in the export of O-antigen and teichoic acid</fullName>
    </submittedName>
</protein>
<feature type="transmembrane region" description="Helical" evidence="6">
    <location>
        <begin position="123"/>
        <end position="143"/>
    </location>
</feature>
<evidence type="ECO:0000256" key="1">
    <source>
        <dbReference type="ARBA" id="ARBA00004651"/>
    </source>
</evidence>
<evidence type="ECO:0000256" key="2">
    <source>
        <dbReference type="ARBA" id="ARBA00022475"/>
    </source>
</evidence>
<organism evidence="7 8">
    <name type="scientific">Conexivisphaera calida</name>
    <dbReference type="NCBI Taxonomy" id="1874277"/>
    <lineage>
        <taxon>Archaea</taxon>
        <taxon>Nitrososphaerota</taxon>
        <taxon>Conexivisphaeria</taxon>
        <taxon>Conexivisphaerales</taxon>
        <taxon>Conexivisphaeraceae</taxon>
        <taxon>Conexivisphaera</taxon>
    </lineage>
</organism>
<feature type="transmembrane region" description="Helical" evidence="6">
    <location>
        <begin position="301"/>
        <end position="320"/>
    </location>
</feature>
<dbReference type="Proteomes" id="UP000509448">
    <property type="component" value="Chromosome"/>
</dbReference>
<sequence>MERPTAEAVGRGAGYVAGANVITSLIAFAFYAAAARILGTRGMGEVTMLFLVIGLYGAVGLLGANSAAARFAAYHSGSGSAGRAASAIVRSMELATAGSLASFVALAAASPWLSAALGIPERLVLLGLAAGLASNAGSALSGALQGLAMFGDISVQSVIASALSRIPAIALAIPLGPVGVAVAWALGPAAGALYAALRLRGRLGSRARARNADPVSLREILIFSAPLYVLSIISFLQGWLGISFLYAVSRSLEVTGAYYIASASAGILGIIYGALSTALLPAMSFRFGEAGHRGVAEALRSAEGIVVYVTLTASLAAAAASRPLLDLFYGSAYAPYAPEFSVLAGAAVVGALGSLYGTSLQSMGMTREWLVAGAASVGVLFGSLAALAPTAGAIGVAIAAVMGSATSLAVSYAYVRRRAGHAIALHPRKVSFAASVGAVVAIAQALAGYAHLHTVGSVAVDAVALVAAFAVLSRAMDPLEPWERTALLGAIPAALRPLAGALVGPRARGRGRNAE</sequence>
<dbReference type="EMBL" id="AP018732">
    <property type="protein sequence ID" value="BBE42756.1"/>
    <property type="molecule type" value="Genomic_DNA"/>
</dbReference>
<evidence type="ECO:0000256" key="6">
    <source>
        <dbReference type="SAM" id="Phobius"/>
    </source>
</evidence>
<accession>A0A4P2VDP8</accession>
<evidence type="ECO:0000256" key="5">
    <source>
        <dbReference type="ARBA" id="ARBA00023136"/>
    </source>
</evidence>
<feature type="transmembrane region" description="Helical" evidence="6">
    <location>
        <begin position="369"/>
        <end position="388"/>
    </location>
</feature>
<dbReference type="PANTHER" id="PTHR30250">
    <property type="entry name" value="PST FAMILY PREDICTED COLANIC ACID TRANSPORTER"/>
    <property type="match status" value="1"/>
</dbReference>